<comment type="caution">
    <text evidence="10">The sequence shown here is derived from an EMBL/GenBank/DDBJ whole genome shotgun (WGS) entry which is preliminary data.</text>
</comment>
<keyword evidence="2" id="KW-0902">Two-component regulatory system</keyword>
<dbReference type="SUPFAM" id="SSF46894">
    <property type="entry name" value="C-terminal effector domain of the bipartite response regulators"/>
    <property type="match status" value="1"/>
</dbReference>
<keyword evidence="5" id="KW-0804">Transcription</keyword>
<dbReference type="SMART" id="SM00862">
    <property type="entry name" value="Trans_reg_C"/>
    <property type="match status" value="1"/>
</dbReference>
<keyword evidence="1 6" id="KW-0597">Phosphoprotein</keyword>
<keyword evidence="11" id="KW-1185">Reference proteome</keyword>
<evidence type="ECO:0000256" key="6">
    <source>
        <dbReference type="PROSITE-ProRule" id="PRU00169"/>
    </source>
</evidence>
<name>A0ABU0WFU2_9PROT</name>
<evidence type="ECO:0000256" key="2">
    <source>
        <dbReference type="ARBA" id="ARBA00023012"/>
    </source>
</evidence>
<evidence type="ECO:0000256" key="7">
    <source>
        <dbReference type="PROSITE-ProRule" id="PRU01091"/>
    </source>
</evidence>
<feature type="modified residue" description="4-aspartylphosphate" evidence="6">
    <location>
        <position position="52"/>
    </location>
</feature>
<dbReference type="RefSeq" id="WP_306705183.1">
    <property type="nucleotide sequence ID" value="NZ_JAUJFI010000030.1"/>
</dbReference>
<gene>
    <name evidence="10" type="ORF">QSG27_08730</name>
</gene>
<dbReference type="PROSITE" id="PS50110">
    <property type="entry name" value="RESPONSE_REGULATORY"/>
    <property type="match status" value="1"/>
</dbReference>
<evidence type="ECO:0000259" key="9">
    <source>
        <dbReference type="PROSITE" id="PS51755"/>
    </source>
</evidence>
<sequence>MLHILVVDDNPEIRDLLSRFLRKHDLKVSTARDGYEMRECLRNGPVDLIVLDLMLPGDDGLKLCRDLRADSTIPVIMLTAMGEETDRVVGLEMGADDYLTKPFSPRELLARIKAVLRRTGAAAENTDRSNSGGRIVRFAGWTVDLIRRELRSPDGALVDLTGGEYDLLVAFVENPNQTLSRDRLLDITRSRAASAFDRAIDVQVSRLRRKIENDPDQIMIKTVRGVGYVFTVAVERA</sequence>
<evidence type="ECO:0000259" key="8">
    <source>
        <dbReference type="PROSITE" id="PS50110"/>
    </source>
</evidence>
<reference evidence="10 11" key="1">
    <citation type="submission" date="2023-06" db="EMBL/GenBank/DDBJ databases">
        <title>Azospirillum isscasensis sp.nov, a bacterium isolated from rhizosphere soil of rice.</title>
        <authorList>
            <person name="Wang H."/>
        </authorList>
    </citation>
    <scope>NUCLEOTIDE SEQUENCE [LARGE SCALE GENOMIC DNA]</scope>
    <source>
        <strain evidence="10 11">C340-1</strain>
    </source>
</reference>
<evidence type="ECO:0000313" key="10">
    <source>
        <dbReference type="EMBL" id="MDQ2102772.1"/>
    </source>
</evidence>
<evidence type="ECO:0000256" key="4">
    <source>
        <dbReference type="ARBA" id="ARBA00023125"/>
    </source>
</evidence>
<dbReference type="SUPFAM" id="SSF52172">
    <property type="entry name" value="CheY-like"/>
    <property type="match status" value="1"/>
</dbReference>
<keyword evidence="3" id="KW-0805">Transcription regulation</keyword>
<evidence type="ECO:0000256" key="5">
    <source>
        <dbReference type="ARBA" id="ARBA00023163"/>
    </source>
</evidence>
<dbReference type="InterPro" id="IPR016032">
    <property type="entry name" value="Sig_transdc_resp-reg_C-effctor"/>
</dbReference>
<evidence type="ECO:0000256" key="1">
    <source>
        <dbReference type="ARBA" id="ARBA00022553"/>
    </source>
</evidence>
<evidence type="ECO:0000313" key="11">
    <source>
        <dbReference type="Proteomes" id="UP001227317"/>
    </source>
</evidence>
<dbReference type="SMART" id="SM00448">
    <property type="entry name" value="REC"/>
    <property type="match status" value="1"/>
</dbReference>
<dbReference type="PANTHER" id="PTHR48111">
    <property type="entry name" value="REGULATOR OF RPOS"/>
    <property type="match status" value="1"/>
</dbReference>
<dbReference type="Gene3D" id="1.10.10.10">
    <property type="entry name" value="Winged helix-like DNA-binding domain superfamily/Winged helix DNA-binding domain"/>
    <property type="match status" value="1"/>
</dbReference>
<dbReference type="InterPro" id="IPR001867">
    <property type="entry name" value="OmpR/PhoB-type_DNA-bd"/>
</dbReference>
<protein>
    <submittedName>
        <fullName evidence="10">Response regulator</fullName>
    </submittedName>
</protein>
<evidence type="ECO:0000256" key="3">
    <source>
        <dbReference type="ARBA" id="ARBA00023015"/>
    </source>
</evidence>
<dbReference type="InterPro" id="IPR036388">
    <property type="entry name" value="WH-like_DNA-bd_sf"/>
</dbReference>
<organism evidence="10 11">
    <name type="scientific">Azospirillum isscasi</name>
    <dbReference type="NCBI Taxonomy" id="3053926"/>
    <lineage>
        <taxon>Bacteria</taxon>
        <taxon>Pseudomonadati</taxon>
        <taxon>Pseudomonadota</taxon>
        <taxon>Alphaproteobacteria</taxon>
        <taxon>Rhodospirillales</taxon>
        <taxon>Azospirillaceae</taxon>
        <taxon>Azospirillum</taxon>
    </lineage>
</organism>
<feature type="domain" description="Response regulatory" evidence="8">
    <location>
        <begin position="3"/>
        <end position="116"/>
    </location>
</feature>
<dbReference type="PROSITE" id="PS51755">
    <property type="entry name" value="OMPR_PHOB"/>
    <property type="match status" value="1"/>
</dbReference>
<accession>A0ABU0WFU2</accession>
<dbReference type="InterPro" id="IPR001789">
    <property type="entry name" value="Sig_transdc_resp-reg_receiver"/>
</dbReference>
<dbReference type="PANTHER" id="PTHR48111:SF4">
    <property type="entry name" value="DNA-BINDING DUAL TRANSCRIPTIONAL REGULATOR OMPR"/>
    <property type="match status" value="1"/>
</dbReference>
<feature type="DNA-binding region" description="OmpR/PhoB-type" evidence="7">
    <location>
        <begin position="133"/>
        <end position="232"/>
    </location>
</feature>
<dbReference type="Pfam" id="PF00072">
    <property type="entry name" value="Response_reg"/>
    <property type="match status" value="1"/>
</dbReference>
<dbReference type="InterPro" id="IPR011006">
    <property type="entry name" value="CheY-like_superfamily"/>
</dbReference>
<dbReference type="Gene3D" id="3.40.50.2300">
    <property type="match status" value="1"/>
</dbReference>
<dbReference type="InterPro" id="IPR039420">
    <property type="entry name" value="WalR-like"/>
</dbReference>
<proteinExistence type="predicted"/>
<keyword evidence="4 7" id="KW-0238">DNA-binding</keyword>
<dbReference type="Proteomes" id="UP001227317">
    <property type="component" value="Unassembled WGS sequence"/>
</dbReference>
<dbReference type="EMBL" id="JAUJFI010000030">
    <property type="protein sequence ID" value="MDQ2102772.1"/>
    <property type="molecule type" value="Genomic_DNA"/>
</dbReference>
<feature type="domain" description="OmpR/PhoB-type" evidence="9">
    <location>
        <begin position="133"/>
        <end position="232"/>
    </location>
</feature>
<dbReference type="CDD" id="cd00383">
    <property type="entry name" value="trans_reg_C"/>
    <property type="match status" value="1"/>
</dbReference>
<dbReference type="Gene3D" id="6.10.250.690">
    <property type="match status" value="1"/>
</dbReference>
<dbReference type="Pfam" id="PF00486">
    <property type="entry name" value="Trans_reg_C"/>
    <property type="match status" value="1"/>
</dbReference>